<comment type="caution">
    <text evidence="1">The sequence shown here is derived from an EMBL/GenBank/DDBJ whole genome shotgun (WGS) entry which is preliminary data.</text>
</comment>
<sequence length="83" mass="9685">MDKGLQQSITEKEIGEHIYQKFRQLTTKKVQANFTDRKRLTKARVITTEEVIKLRKARESADAESAAKALIRNEKKKLKELQE</sequence>
<dbReference type="EMBL" id="JBBBZM010000169">
    <property type="protein sequence ID" value="KAL0632442.1"/>
    <property type="molecule type" value="Genomic_DNA"/>
</dbReference>
<gene>
    <name evidence="1" type="ORF">Q9L58_008695</name>
</gene>
<reference evidence="1 2" key="1">
    <citation type="submission" date="2024-02" db="EMBL/GenBank/DDBJ databases">
        <title>Discinaceae phylogenomics.</title>
        <authorList>
            <person name="Dirks A.C."/>
            <person name="James T.Y."/>
        </authorList>
    </citation>
    <scope>NUCLEOTIDE SEQUENCE [LARGE SCALE GENOMIC DNA]</scope>
    <source>
        <strain evidence="1 2">ACD0624</strain>
    </source>
</reference>
<proteinExistence type="predicted"/>
<protein>
    <submittedName>
        <fullName evidence="1">Uncharacterized protein</fullName>
    </submittedName>
</protein>
<evidence type="ECO:0000313" key="2">
    <source>
        <dbReference type="Proteomes" id="UP001447188"/>
    </source>
</evidence>
<name>A0ABR3G9P9_9PEZI</name>
<keyword evidence="2" id="KW-1185">Reference proteome</keyword>
<evidence type="ECO:0000313" key="1">
    <source>
        <dbReference type="EMBL" id="KAL0632442.1"/>
    </source>
</evidence>
<organism evidence="1 2">
    <name type="scientific">Discina gigas</name>
    <dbReference type="NCBI Taxonomy" id="1032678"/>
    <lineage>
        <taxon>Eukaryota</taxon>
        <taxon>Fungi</taxon>
        <taxon>Dikarya</taxon>
        <taxon>Ascomycota</taxon>
        <taxon>Pezizomycotina</taxon>
        <taxon>Pezizomycetes</taxon>
        <taxon>Pezizales</taxon>
        <taxon>Discinaceae</taxon>
        <taxon>Discina</taxon>
    </lineage>
</organism>
<dbReference type="Proteomes" id="UP001447188">
    <property type="component" value="Unassembled WGS sequence"/>
</dbReference>
<accession>A0ABR3G9P9</accession>